<dbReference type="Pfam" id="PF13359">
    <property type="entry name" value="DDE_Tnp_4"/>
    <property type="match status" value="1"/>
</dbReference>
<organism evidence="5 6">
    <name type="scientific">Trachymyrmex septentrionalis</name>
    <dbReference type="NCBI Taxonomy" id="34720"/>
    <lineage>
        <taxon>Eukaryota</taxon>
        <taxon>Metazoa</taxon>
        <taxon>Ecdysozoa</taxon>
        <taxon>Arthropoda</taxon>
        <taxon>Hexapoda</taxon>
        <taxon>Insecta</taxon>
        <taxon>Pterygota</taxon>
        <taxon>Neoptera</taxon>
        <taxon>Endopterygota</taxon>
        <taxon>Hymenoptera</taxon>
        <taxon>Apocrita</taxon>
        <taxon>Aculeata</taxon>
        <taxon>Formicoidea</taxon>
        <taxon>Formicidae</taxon>
        <taxon>Myrmicinae</taxon>
        <taxon>Trachymyrmex</taxon>
    </lineage>
</organism>
<keyword evidence="3" id="KW-1133">Transmembrane helix</keyword>
<sequence length="198" mass="23700">DIVHSYSYIDVVFKEHFKLLQHTAYSQIDVLNIMMYLYSLKICVPLKYMFIFIFADMLEQSGFISSHSFGMPKILAEWSFIIYSNLDEEIKWPEGNNSLNLILCSIRIKIEKTFGYLKGRFRRLKFLELLDIEFIPKLITAACILHNTAIKENDENEFFFDDININNDANYEIINLHINRNRNVIDRRMQMFRELFRE</sequence>
<dbReference type="InterPro" id="IPR027806">
    <property type="entry name" value="HARBI1_dom"/>
</dbReference>
<protein>
    <recommendedName>
        <fullName evidence="4">DDE Tnp4 domain-containing protein</fullName>
    </recommendedName>
</protein>
<proteinExistence type="predicted"/>
<keyword evidence="2" id="KW-0479">Metal-binding</keyword>
<gene>
    <name evidence="5" type="ORF">ALC56_01328</name>
</gene>
<dbReference type="EMBL" id="KQ981250">
    <property type="protein sequence ID" value="KYN44206.1"/>
    <property type="molecule type" value="Genomic_DNA"/>
</dbReference>
<reference evidence="5 6" key="1">
    <citation type="submission" date="2016-03" db="EMBL/GenBank/DDBJ databases">
        <title>Trachymyrmex septentrionalis WGS genome.</title>
        <authorList>
            <person name="Nygaard S."/>
            <person name="Hu H."/>
            <person name="Boomsma J."/>
            <person name="Zhang G."/>
        </authorList>
    </citation>
    <scope>NUCLEOTIDE SEQUENCE [LARGE SCALE GENOMIC DNA]</scope>
    <source>
        <strain evidence="5">Tsep2-gDNA-1</strain>
        <tissue evidence="5">Whole body</tissue>
    </source>
</reference>
<evidence type="ECO:0000256" key="2">
    <source>
        <dbReference type="ARBA" id="ARBA00022723"/>
    </source>
</evidence>
<evidence type="ECO:0000259" key="4">
    <source>
        <dbReference type="Pfam" id="PF13359"/>
    </source>
</evidence>
<feature type="domain" description="DDE Tnp4" evidence="4">
    <location>
        <begin position="57"/>
        <end position="147"/>
    </location>
</feature>
<evidence type="ECO:0000256" key="1">
    <source>
        <dbReference type="ARBA" id="ARBA00001968"/>
    </source>
</evidence>
<feature type="non-terminal residue" evidence="5">
    <location>
        <position position="1"/>
    </location>
</feature>
<dbReference type="GO" id="GO:0046872">
    <property type="term" value="F:metal ion binding"/>
    <property type="evidence" value="ECO:0007669"/>
    <property type="project" value="UniProtKB-KW"/>
</dbReference>
<dbReference type="Proteomes" id="UP000078541">
    <property type="component" value="Unassembled WGS sequence"/>
</dbReference>
<comment type="cofactor">
    <cofactor evidence="1">
        <name>a divalent metal cation</name>
        <dbReference type="ChEBI" id="CHEBI:60240"/>
    </cofactor>
</comment>
<accession>A0A151K0W2</accession>
<keyword evidence="6" id="KW-1185">Reference proteome</keyword>
<evidence type="ECO:0000256" key="3">
    <source>
        <dbReference type="SAM" id="Phobius"/>
    </source>
</evidence>
<name>A0A151K0W2_9HYME</name>
<keyword evidence="3" id="KW-0812">Transmembrane</keyword>
<feature type="transmembrane region" description="Helical" evidence="3">
    <location>
        <begin position="35"/>
        <end position="55"/>
    </location>
</feature>
<evidence type="ECO:0000313" key="6">
    <source>
        <dbReference type="Proteomes" id="UP000078541"/>
    </source>
</evidence>
<dbReference type="AlphaFoldDB" id="A0A151K0W2"/>
<keyword evidence="3" id="KW-0472">Membrane</keyword>
<evidence type="ECO:0000313" key="5">
    <source>
        <dbReference type="EMBL" id="KYN44206.1"/>
    </source>
</evidence>